<feature type="region of interest" description="Disordered" evidence="1">
    <location>
        <begin position="428"/>
        <end position="504"/>
    </location>
</feature>
<reference evidence="3 4" key="1">
    <citation type="journal article" date="2024" name="Commun. Biol.">
        <title>Comparative genomic analysis of thermophilic fungi reveals convergent evolutionary adaptations and gene losses.</title>
        <authorList>
            <person name="Steindorff A.S."/>
            <person name="Aguilar-Pontes M.V."/>
            <person name="Robinson A.J."/>
            <person name="Andreopoulos B."/>
            <person name="LaButti K."/>
            <person name="Kuo A."/>
            <person name="Mondo S."/>
            <person name="Riley R."/>
            <person name="Otillar R."/>
            <person name="Haridas S."/>
            <person name="Lipzen A."/>
            <person name="Grimwood J."/>
            <person name="Schmutz J."/>
            <person name="Clum A."/>
            <person name="Reid I.D."/>
            <person name="Moisan M.C."/>
            <person name="Butler G."/>
            <person name="Nguyen T.T.M."/>
            <person name="Dewar K."/>
            <person name="Conant G."/>
            <person name="Drula E."/>
            <person name="Henrissat B."/>
            <person name="Hansel C."/>
            <person name="Singer S."/>
            <person name="Hutchinson M.I."/>
            <person name="de Vries R.P."/>
            <person name="Natvig D.O."/>
            <person name="Powell A.J."/>
            <person name="Tsang A."/>
            <person name="Grigoriev I.V."/>
        </authorList>
    </citation>
    <scope>NUCLEOTIDE SEQUENCE [LARGE SCALE GENOMIC DNA]</scope>
    <source>
        <strain evidence="3 4">CBS 494.80</strain>
    </source>
</reference>
<feature type="compositionally biased region" description="Basic and acidic residues" evidence="1">
    <location>
        <begin position="12"/>
        <end position="24"/>
    </location>
</feature>
<feature type="compositionally biased region" description="Gly residues" evidence="1">
    <location>
        <begin position="465"/>
        <end position="475"/>
    </location>
</feature>
<feature type="region of interest" description="Disordered" evidence="1">
    <location>
        <begin position="532"/>
        <end position="696"/>
    </location>
</feature>
<feature type="compositionally biased region" description="Basic and acidic residues" evidence="1">
    <location>
        <begin position="185"/>
        <end position="200"/>
    </location>
</feature>
<protein>
    <recommendedName>
        <fullName evidence="2">DUF6590 domain-containing protein</fullName>
    </recommendedName>
</protein>
<evidence type="ECO:0000259" key="2">
    <source>
        <dbReference type="Pfam" id="PF20233"/>
    </source>
</evidence>
<keyword evidence="4" id="KW-1185">Reference proteome</keyword>
<feature type="compositionally biased region" description="Polar residues" evidence="1">
    <location>
        <begin position="201"/>
        <end position="218"/>
    </location>
</feature>
<feature type="compositionally biased region" description="Polar residues" evidence="1">
    <location>
        <begin position="630"/>
        <end position="654"/>
    </location>
</feature>
<feature type="compositionally biased region" description="Polar residues" evidence="1">
    <location>
        <begin position="434"/>
        <end position="461"/>
    </location>
</feature>
<feature type="compositionally biased region" description="Low complexity" evidence="1">
    <location>
        <begin position="535"/>
        <end position="556"/>
    </location>
</feature>
<dbReference type="Proteomes" id="UP001595075">
    <property type="component" value="Unassembled WGS sequence"/>
</dbReference>
<proteinExistence type="predicted"/>
<gene>
    <name evidence="3" type="ORF">VTL71DRAFT_3780</name>
</gene>
<feature type="compositionally biased region" description="Low complexity" evidence="1">
    <location>
        <begin position="137"/>
        <end position="149"/>
    </location>
</feature>
<dbReference type="Pfam" id="PF20233">
    <property type="entry name" value="DUF6590"/>
    <property type="match status" value="1"/>
</dbReference>
<name>A0ABR4C3Y8_9HELO</name>
<dbReference type="InterPro" id="IPR046497">
    <property type="entry name" value="DUF6590"/>
</dbReference>
<feature type="domain" description="DUF6590" evidence="2">
    <location>
        <begin position="267"/>
        <end position="416"/>
    </location>
</feature>
<dbReference type="EMBL" id="JAZHXI010000013">
    <property type="protein sequence ID" value="KAL2064642.1"/>
    <property type="molecule type" value="Genomic_DNA"/>
</dbReference>
<sequence>MSDRKGKKRHEAIHDDKVERKRGGESSGGGSASHAGSSRRDAPDIPRSGSLIPDPRDTPPSTIYSADSSRHGTKDRSRRESESRSTRPRMEKDYDTRAAPISIRSGSSKQYHDDGGYKRSGPVGSYDPADSHDKTRSSSTRRVSHSQQSPPSRDWIPEESSSELHEPMRKLTVNEISGKDYITSSKRDLSRPDHYDDERGLSSSPVLSRTNYDIQAGSSYDKGKQPARDTTPPHIGIPEASQRVVRGTDGETEELDETYTKRNKDWKKFFRAGRVFSTLWTEPFDDTLHSENSLFNSVKTYKVKFGQRVHSKIRRFVVVKTDDKSCTCLPVTTYGGRGYKKKGLNLNAHGLIYSSRKPPAPVRGITKQPLKINLTKGGEELKDHSYLHYGRVYTVEANVKVKEVGELDDASKKLLRRYYKEVQIESFPAESDSEQSMAPIQQGTSPVGSRTGPSLRNSVTNPGYDDGGAYGGRSGGYNQKNTYGDRGGPNPSMSTMDKSYGAQPFSANQAPSIASTFQYADVSHLGYGQQESTYGQNSAASGRGSSQQSYQLSGSSATGGFAPNQPLDPRYRYSSINDSRWPQDQPAQPSYSPATAPFVPSNTYPGQGASYPNAGDPRYSAQVPAGSYYNPHTSQGQSGAQDQYPTSASSTHQHMSGDGEIVLPTGDQAYYEQAQRRAGRGSDNGQDRGGGSRHYR</sequence>
<feature type="compositionally biased region" description="Basic and acidic residues" evidence="1">
    <location>
        <begin position="68"/>
        <end position="96"/>
    </location>
</feature>
<evidence type="ECO:0000313" key="3">
    <source>
        <dbReference type="EMBL" id="KAL2064642.1"/>
    </source>
</evidence>
<evidence type="ECO:0000313" key="4">
    <source>
        <dbReference type="Proteomes" id="UP001595075"/>
    </source>
</evidence>
<feature type="compositionally biased region" description="Basic residues" evidence="1">
    <location>
        <begin position="1"/>
        <end position="11"/>
    </location>
</feature>
<accession>A0ABR4C3Y8</accession>
<feature type="compositionally biased region" description="Polar residues" evidence="1">
    <location>
        <begin position="574"/>
        <end position="593"/>
    </location>
</feature>
<feature type="region of interest" description="Disordered" evidence="1">
    <location>
        <begin position="1"/>
        <end position="237"/>
    </location>
</feature>
<comment type="caution">
    <text evidence="3">The sequence shown here is derived from an EMBL/GenBank/DDBJ whole genome shotgun (WGS) entry which is preliminary data.</text>
</comment>
<evidence type="ECO:0000256" key="1">
    <source>
        <dbReference type="SAM" id="MobiDB-lite"/>
    </source>
</evidence>
<organism evidence="3 4">
    <name type="scientific">Oculimacula yallundae</name>
    <dbReference type="NCBI Taxonomy" id="86028"/>
    <lineage>
        <taxon>Eukaryota</taxon>
        <taxon>Fungi</taxon>
        <taxon>Dikarya</taxon>
        <taxon>Ascomycota</taxon>
        <taxon>Pezizomycotina</taxon>
        <taxon>Leotiomycetes</taxon>
        <taxon>Helotiales</taxon>
        <taxon>Ploettnerulaceae</taxon>
        <taxon>Oculimacula</taxon>
    </lineage>
</organism>